<dbReference type="Gene3D" id="3.90.470.20">
    <property type="entry name" value="4'-phosphopantetheinyl transferase domain"/>
    <property type="match status" value="1"/>
</dbReference>
<comment type="function">
    <text evidence="8">Transfers the 4'-phosphopantetheine moiety from coenzyme A to a Ser of acyl-carrier-protein.</text>
</comment>
<dbReference type="Pfam" id="PF01648">
    <property type="entry name" value="ACPS"/>
    <property type="match status" value="1"/>
</dbReference>
<keyword evidence="1 8" id="KW-0444">Lipid biosynthesis</keyword>
<evidence type="ECO:0000256" key="6">
    <source>
        <dbReference type="ARBA" id="ARBA00023098"/>
    </source>
</evidence>
<keyword evidence="7 8" id="KW-0275">Fatty acid biosynthesis</keyword>
<keyword evidence="5 8" id="KW-0460">Magnesium</keyword>
<name>A0A8J6LS61_9FIRM</name>
<keyword evidence="6 8" id="KW-0443">Lipid metabolism</keyword>
<protein>
    <recommendedName>
        <fullName evidence="8">Holo-[acyl-carrier-protein] synthase</fullName>
        <shortName evidence="8">Holo-ACP synthase</shortName>
        <ecNumber evidence="8">2.7.8.7</ecNumber>
    </recommendedName>
    <alternativeName>
        <fullName evidence="8">4'-phosphopantetheinyl transferase AcpS</fullName>
    </alternativeName>
</protein>
<keyword evidence="11" id="KW-1185">Reference proteome</keyword>
<dbReference type="InterPro" id="IPR008278">
    <property type="entry name" value="4-PPantetheinyl_Trfase_dom"/>
</dbReference>
<dbReference type="InterPro" id="IPR002582">
    <property type="entry name" value="ACPS"/>
</dbReference>
<dbReference type="GO" id="GO:0008897">
    <property type="term" value="F:holo-[acyl-carrier-protein] synthase activity"/>
    <property type="evidence" value="ECO:0007669"/>
    <property type="project" value="UniProtKB-UniRule"/>
</dbReference>
<comment type="cofactor">
    <cofactor evidence="8">
        <name>Mg(2+)</name>
        <dbReference type="ChEBI" id="CHEBI:18420"/>
    </cofactor>
</comment>
<evidence type="ECO:0000256" key="2">
    <source>
        <dbReference type="ARBA" id="ARBA00022679"/>
    </source>
</evidence>
<comment type="catalytic activity">
    <reaction evidence="8">
        <text>apo-[ACP] + CoA = holo-[ACP] + adenosine 3',5'-bisphosphate + H(+)</text>
        <dbReference type="Rhea" id="RHEA:12068"/>
        <dbReference type="Rhea" id="RHEA-COMP:9685"/>
        <dbReference type="Rhea" id="RHEA-COMP:9690"/>
        <dbReference type="ChEBI" id="CHEBI:15378"/>
        <dbReference type="ChEBI" id="CHEBI:29999"/>
        <dbReference type="ChEBI" id="CHEBI:57287"/>
        <dbReference type="ChEBI" id="CHEBI:58343"/>
        <dbReference type="ChEBI" id="CHEBI:64479"/>
        <dbReference type="EC" id="2.7.8.7"/>
    </reaction>
</comment>
<gene>
    <name evidence="8 10" type="primary">acpS</name>
    <name evidence="10" type="ORF">G5B42_05865</name>
</gene>
<dbReference type="HAMAP" id="MF_00101">
    <property type="entry name" value="AcpS"/>
    <property type="match status" value="1"/>
</dbReference>
<dbReference type="NCBIfam" id="TIGR00556">
    <property type="entry name" value="pantethn_trn"/>
    <property type="match status" value="1"/>
</dbReference>
<accession>A0A8J6LS61</accession>
<comment type="caution">
    <text evidence="10">The sequence shown here is derived from an EMBL/GenBank/DDBJ whole genome shotgun (WGS) entry which is preliminary data.</text>
</comment>
<evidence type="ECO:0000313" key="11">
    <source>
        <dbReference type="Proteomes" id="UP000657177"/>
    </source>
</evidence>
<dbReference type="GO" id="GO:0005737">
    <property type="term" value="C:cytoplasm"/>
    <property type="evidence" value="ECO:0007669"/>
    <property type="project" value="UniProtKB-SubCell"/>
</dbReference>
<feature type="binding site" evidence="8">
    <location>
        <position position="8"/>
    </location>
    <ligand>
        <name>Mg(2+)</name>
        <dbReference type="ChEBI" id="CHEBI:18420"/>
    </ligand>
</feature>
<feature type="domain" description="4'-phosphopantetheinyl transferase" evidence="9">
    <location>
        <begin position="4"/>
        <end position="115"/>
    </location>
</feature>
<dbReference type="InterPro" id="IPR037143">
    <property type="entry name" value="4-PPantetheinyl_Trfase_dom_sf"/>
</dbReference>
<evidence type="ECO:0000256" key="8">
    <source>
        <dbReference type="HAMAP-Rule" id="MF_00101"/>
    </source>
</evidence>
<dbReference type="GO" id="GO:0006633">
    <property type="term" value="P:fatty acid biosynthetic process"/>
    <property type="evidence" value="ECO:0007669"/>
    <property type="project" value="UniProtKB-UniRule"/>
</dbReference>
<dbReference type="EMBL" id="JAAKDE010000010">
    <property type="protein sequence ID" value="MBA2133067.1"/>
    <property type="molecule type" value="Genomic_DNA"/>
</dbReference>
<comment type="subcellular location">
    <subcellularLocation>
        <location evidence="8">Cytoplasm</location>
    </subcellularLocation>
</comment>
<reference evidence="10" key="1">
    <citation type="submission" date="2020-06" db="EMBL/GenBank/DDBJ databases">
        <title>Novel chitinolytic bacterium.</title>
        <authorList>
            <person name="Ungkulpasvich U."/>
            <person name="Kosugi A."/>
            <person name="Uke A."/>
        </authorList>
    </citation>
    <scope>NUCLEOTIDE SEQUENCE</scope>
    <source>
        <strain evidence="10">UUS1-1</strain>
    </source>
</reference>
<comment type="similarity">
    <text evidence="8">Belongs to the P-Pant transferase superfamily. AcpS family.</text>
</comment>
<dbReference type="RefSeq" id="WP_181339512.1">
    <property type="nucleotide sequence ID" value="NZ_JAAKDE010000010.1"/>
</dbReference>
<dbReference type="SUPFAM" id="SSF56214">
    <property type="entry name" value="4'-phosphopantetheinyl transferase"/>
    <property type="match status" value="1"/>
</dbReference>
<evidence type="ECO:0000256" key="5">
    <source>
        <dbReference type="ARBA" id="ARBA00022842"/>
    </source>
</evidence>
<evidence type="ECO:0000259" key="9">
    <source>
        <dbReference type="Pfam" id="PF01648"/>
    </source>
</evidence>
<evidence type="ECO:0000256" key="1">
    <source>
        <dbReference type="ARBA" id="ARBA00022516"/>
    </source>
</evidence>
<evidence type="ECO:0000256" key="4">
    <source>
        <dbReference type="ARBA" id="ARBA00022832"/>
    </source>
</evidence>
<dbReference type="GO" id="GO:0000287">
    <property type="term" value="F:magnesium ion binding"/>
    <property type="evidence" value="ECO:0007669"/>
    <property type="project" value="UniProtKB-UniRule"/>
</dbReference>
<dbReference type="InterPro" id="IPR004568">
    <property type="entry name" value="Ppantetheine-prot_Trfase_dom"/>
</dbReference>
<sequence>MIKGIGTDIVEISRIANLMARRGETFLRRVFTPEELANCGRAAHRLAGRFAAKEAFFKALGTGFRGFKWHEVEVHNDELGAPYFSFSPRLRDYLLAQGVGKTHLSIAHSREYAVAQVIMERIKT</sequence>
<dbReference type="NCBIfam" id="TIGR00516">
    <property type="entry name" value="acpS"/>
    <property type="match status" value="1"/>
</dbReference>
<dbReference type="EC" id="2.7.8.7" evidence="8"/>
<dbReference type="AlphaFoldDB" id="A0A8J6LS61"/>
<evidence type="ECO:0000256" key="3">
    <source>
        <dbReference type="ARBA" id="ARBA00022723"/>
    </source>
</evidence>
<keyword evidence="4 8" id="KW-0276">Fatty acid metabolism</keyword>
<organism evidence="10 11">
    <name type="scientific">Capillibacterium thermochitinicola</name>
    <dbReference type="NCBI Taxonomy" id="2699427"/>
    <lineage>
        <taxon>Bacteria</taxon>
        <taxon>Bacillati</taxon>
        <taxon>Bacillota</taxon>
        <taxon>Capillibacterium</taxon>
    </lineage>
</organism>
<keyword evidence="8" id="KW-0963">Cytoplasm</keyword>
<keyword evidence="3 8" id="KW-0479">Metal-binding</keyword>
<evidence type="ECO:0000313" key="10">
    <source>
        <dbReference type="EMBL" id="MBA2133067.1"/>
    </source>
</evidence>
<dbReference type="Proteomes" id="UP000657177">
    <property type="component" value="Unassembled WGS sequence"/>
</dbReference>
<proteinExistence type="inferred from homology"/>
<feature type="binding site" evidence="8">
    <location>
        <position position="54"/>
    </location>
    <ligand>
        <name>Mg(2+)</name>
        <dbReference type="ChEBI" id="CHEBI:18420"/>
    </ligand>
</feature>
<keyword evidence="2 8" id="KW-0808">Transferase</keyword>
<evidence type="ECO:0000256" key="7">
    <source>
        <dbReference type="ARBA" id="ARBA00023160"/>
    </source>
</evidence>